<proteinExistence type="predicted"/>
<name>A0A1G1Y0E2_9BACT</name>
<protein>
    <submittedName>
        <fullName evidence="2">Uncharacterized protein</fullName>
    </submittedName>
</protein>
<keyword evidence="1" id="KW-0472">Membrane</keyword>
<dbReference type="Proteomes" id="UP000178432">
    <property type="component" value="Unassembled WGS sequence"/>
</dbReference>
<dbReference type="Pfam" id="PF18895">
    <property type="entry name" value="T4SS_pilin"/>
    <property type="match status" value="1"/>
</dbReference>
<feature type="transmembrane region" description="Helical" evidence="1">
    <location>
        <begin position="12"/>
        <end position="33"/>
    </location>
</feature>
<reference evidence="2 3" key="1">
    <citation type="journal article" date="2016" name="Nat. Commun.">
        <title>Thousands of microbial genomes shed light on interconnected biogeochemical processes in an aquifer system.</title>
        <authorList>
            <person name="Anantharaman K."/>
            <person name="Brown C.T."/>
            <person name="Hug L.A."/>
            <person name="Sharon I."/>
            <person name="Castelle C.J."/>
            <person name="Probst A.J."/>
            <person name="Thomas B.C."/>
            <person name="Singh A."/>
            <person name="Wilkins M.J."/>
            <person name="Karaoz U."/>
            <person name="Brodie E.L."/>
            <person name="Williams K.H."/>
            <person name="Hubbard S.S."/>
            <person name="Banfield J.F."/>
        </authorList>
    </citation>
    <scope>NUCLEOTIDE SEQUENCE [LARGE SCALE GENOMIC DNA]</scope>
</reference>
<keyword evidence="1" id="KW-1133">Transmembrane helix</keyword>
<keyword evidence="1" id="KW-0812">Transmembrane</keyword>
<feature type="transmembrane region" description="Helical" evidence="1">
    <location>
        <begin position="45"/>
        <end position="65"/>
    </location>
</feature>
<evidence type="ECO:0000313" key="2">
    <source>
        <dbReference type="EMBL" id="OGY45742.1"/>
    </source>
</evidence>
<evidence type="ECO:0000313" key="3">
    <source>
        <dbReference type="Proteomes" id="UP000178432"/>
    </source>
</evidence>
<accession>A0A1G1Y0E2</accession>
<evidence type="ECO:0000256" key="1">
    <source>
        <dbReference type="SAM" id="Phobius"/>
    </source>
</evidence>
<gene>
    <name evidence="2" type="ORF">A2663_02870</name>
</gene>
<comment type="caution">
    <text evidence="2">The sequence shown here is derived from an EMBL/GenBank/DDBJ whole genome shotgun (WGS) entry which is preliminary data.</text>
</comment>
<dbReference type="AlphaFoldDB" id="A0A1G1Y0E2"/>
<sequence>MFKTIIKVSNLILMLTGSVALLMFMYGGARWILAAGKQEWIQTGTAAMTAAVIGIVIILTSWLIVNFTIIALTGGAIGGEAAIFDSSKKWFEEQ</sequence>
<dbReference type="InterPro" id="IPR043993">
    <property type="entry name" value="T4SS_pilin"/>
</dbReference>
<organism evidence="2 3">
    <name type="scientific">Candidatus Buchananbacteria bacterium RIFCSPHIGHO2_01_FULL_46_12</name>
    <dbReference type="NCBI Taxonomy" id="1797536"/>
    <lineage>
        <taxon>Bacteria</taxon>
        <taxon>Candidatus Buchananiibacteriota</taxon>
    </lineage>
</organism>
<dbReference type="EMBL" id="MHIF01000073">
    <property type="protein sequence ID" value="OGY45742.1"/>
    <property type="molecule type" value="Genomic_DNA"/>
</dbReference>